<evidence type="ECO:0000256" key="29">
    <source>
        <dbReference type="ARBA" id="ARBA00048136"/>
    </source>
</evidence>
<dbReference type="Proteomes" id="UP001166093">
    <property type="component" value="Unassembled WGS sequence"/>
</dbReference>
<evidence type="ECO:0000256" key="13">
    <source>
        <dbReference type="ARBA" id="ARBA00022842"/>
    </source>
</evidence>
<keyword evidence="16" id="KW-1015">Disulfide bond</keyword>
<feature type="non-terminal residue" evidence="45">
    <location>
        <position position="1"/>
    </location>
</feature>
<keyword evidence="8 44" id="KW-0812">Transmembrane</keyword>
<comment type="catalytic activity">
    <reaction evidence="39">
        <text>GTP + 2 H2O = GMP + 2 phosphate + 2 H(+)</text>
        <dbReference type="Rhea" id="RHEA:64904"/>
        <dbReference type="ChEBI" id="CHEBI:15377"/>
        <dbReference type="ChEBI" id="CHEBI:15378"/>
        <dbReference type="ChEBI" id="CHEBI:37565"/>
        <dbReference type="ChEBI" id="CHEBI:43474"/>
        <dbReference type="ChEBI" id="CHEBI:58115"/>
    </reaction>
    <physiologicalReaction direction="left-to-right" evidence="39">
        <dbReference type="Rhea" id="RHEA:64905"/>
    </physiologicalReaction>
</comment>
<keyword evidence="13" id="KW-0460">Magnesium</keyword>
<evidence type="ECO:0000256" key="7">
    <source>
        <dbReference type="ARBA" id="ARBA00012148"/>
    </source>
</evidence>
<organism evidence="45 46">
    <name type="scientific">Polyodon spathula</name>
    <name type="common">North American paddlefish</name>
    <name type="synonym">Squalus spathula</name>
    <dbReference type="NCBI Taxonomy" id="7913"/>
    <lineage>
        <taxon>Eukaryota</taxon>
        <taxon>Metazoa</taxon>
        <taxon>Chordata</taxon>
        <taxon>Craniata</taxon>
        <taxon>Vertebrata</taxon>
        <taxon>Euteleostomi</taxon>
        <taxon>Actinopterygii</taxon>
        <taxon>Chondrostei</taxon>
        <taxon>Acipenseriformes</taxon>
        <taxon>Polyodontidae</taxon>
        <taxon>Polyodon</taxon>
    </lineage>
</organism>
<protein>
    <recommendedName>
        <fullName evidence="18">Ectonucleoside triphosphate diphosphohydrolase 1</fullName>
        <ecNumber evidence="7">3.6.1.5</ecNumber>
    </recommendedName>
    <alternativeName>
        <fullName evidence="23">ATP diphosphohydrolase</fullName>
    </alternativeName>
    <alternativeName>
        <fullName evidence="20">Ecto-ATP diphosphohydrolase 1</fullName>
    </alternativeName>
    <alternativeName>
        <fullName evidence="21">Ecto-apyrase</fullName>
    </alternativeName>
    <alternativeName>
        <fullName evidence="19">Lymphoid cell activation antigen</fullName>
    </alternativeName>
    <alternativeName>
        <fullName evidence="22">Nucleoside triphosphate diphosphohydrolase 1</fullName>
    </alternativeName>
</protein>
<comment type="subunit">
    <text evidence="6">Homodimer; disulfide-linked.</text>
</comment>
<keyword evidence="46" id="KW-1185">Reference proteome</keyword>
<comment type="catalytic activity">
    <reaction evidence="29">
        <text>CDP + H2O = CMP + phosphate + H(+)</text>
        <dbReference type="Rhea" id="RHEA:64880"/>
        <dbReference type="ChEBI" id="CHEBI:15377"/>
        <dbReference type="ChEBI" id="CHEBI:15378"/>
        <dbReference type="ChEBI" id="CHEBI:43474"/>
        <dbReference type="ChEBI" id="CHEBI:58069"/>
        <dbReference type="ChEBI" id="CHEBI:60377"/>
    </reaction>
    <physiologicalReaction direction="left-to-right" evidence="29">
        <dbReference type="Rhea" id="RHEA:64881"/>
    </physiologicalReaction>
</comment>
<comment type="catalytic activity">
    <reaction evidence="32">
        <text>ATP + 2 H2O = AMP + 2 phosphate + 2 H(+)</text>
        <dbReference type="Rhea" id="RHEA:20988"/>
        <dbReference type="ChEBI" id="CHEBI:15377"/>
        <dbReference type="ChEBI" id="CHEBI:15378"/>
        <dbReference type="ChEBI" id="CHEBI:30616"/>
        <dbReference type="ChEBI" id="CHEBI:43474"/>
        <dbReference type="ChEBI" id="CHEBI:456215"/>
    </reaction>
    <physiologicalReaction direction="left-to-right" evidence="32">
        <dbReference type="Rhea" id="RHEA:20989"/>
    </physiologicalReaction>
</comment>
<evidence type="ECO:0000256" key="14">
    <source>
        <dbReference type="ARBA" id="ARBA00022989"/>
    </source>
</evidence>
<evidence type="ECO:0000256" key="35">
    <source>
        <dbReference type="ARBA" id="ARBA00049104"/>
    </source>
</evidence>
<comment type="catalytic activity">
    <reaction evidence="33">
        <text>ATP + H2O = ADP + phosphate + H(+)</text>
        <dbReference type="Rhea" id="RHEA:13065"/>
        <dbReference type="ChEBI" id="CHEBI:15377"/>
        <dbReference type="ChEBI" id="CHEBI:15378"/>
        <dbReference type="ChEBI" id="CHEBI:30616"/>
        <dbReference type="ChEBI" id="CHEBI:43474"/>
        <dbReference type="ChEBI" id="CHEBI:456216"/>
    </reaction>
    <physiologicalReaction direction="left-to-right" evidence="33">
        <dbReference type="Rhea" id="RHEA:13066"/>
    </physiologicalReaction>
</comment>
<evidence type="ECO:0000256" key="22">
    <source>
        <dbReference type="ARBA" id="ARBA00044280"/>
    </source>
</evidence>
<comment type="catalytic activity">
    <reaction evidence="25">
        <text>a ribonucleoside 5'-triphosphate + 2 H2O = a ribonucleoside 5'-phosphate + 2 phosphate + 2 H(+)</text>
        <dbReference type="Rhea" id="RHEA:36795"/>
        <dbReference type="ChEBI" id="CHEBI:15377"/>
        <dbReference type="ChEBI" id="CHEBI:15378"/>
        <dbReference type="ChEBI" id="CHEBI:43474"/>
        <dbReference type="ChEBI" id="CHEBI:58043"/>
        <dbReference type="ChEBI" id="CHEBI:61557"/>
        <dbReference type="EC" id="3.6.1.5"/>
    </reaction>
    <physiologicalReaction direction="left-to-right" evidence="25">
        <dbReference type="Rhea" id="RHEA:36796"/>
    </physiologicalReaction>
</comment>
<comment type="catalytic activity">
    <reaction evidence="26">
        <text>UTP + H2O = UDP + phosphate + H(+)</text>
        <dbReference type="Rhea" id="RHEA:64900"/>
        <dbReference type="ChEBI" id="CHEBI:15377"/>
        <dbReference type="ChEBI" id="CHEBI:15378"/>
        <dbReference type="ChEBI" id="CHEBI:43474"/>
        <dbReference type="ChEBI" id="CHEBI:46398"/>
        <dbReference type="ChEBI" id="CHEBI:58223"/>
    </reaction>
    <physiologicalReaction direction="left-to-right" evidence="26">
        <dbReference type="Rhea" id="RHEA:64901"/>
    </physiologicalReaction>
</comment>
<comment type="similarity">
    <text evidence="5 43">Belongs to the GDA1/CD39 NTPase family.</text>
</comment>
<evidence type="ECO:0000256" key="38">
    <source>
        <dbReference type="ARBA" id="ARBA00049315"/>
    </source>
</evidence>
<feature type="non-terminal residue" evidence="45">
    <location>
        <position position="446"/>
    </location>
</feature>
<comment type="cofactor">
    <cofactor evidence="1">
        <name>Ca(2+)</name>
        <dbReference type="ChEBI" id="CHEBI:29108"/>
    </cofactor>
</comment>
<keyword evidence="10 43" id="KW-0378">Hydrolase</keyword>
<dbReference type="PROSITE" id="PS01238">
    <property type="entry name" value="GDA1_CD39_NTPASE"/>
    <property type="match status" value="1"/>
</dbReference>
<evidence type="ECO:0000256" key="20">
    <source>
        <dbReference type="ARBA" id="ARBA00042147"/>
    </source>
</evidence>
<accession>A0ABS2XWR1</accession>
<keyword evidence="14 44" id="KW-1133">Transmembrane helix</keyword>
<evidence type="ECO:0000256" key="21">
    <source>
        <dbReference type="ARBA" id="ARBA00042196"/>
    </source>
</evidence>
<evidence type="ECO:0000256" key="2">
    <source>
        <dbReference type="ARBA" id="ARBA00001946"/>
    </source>
</evidence>
<dbReference type="PANTHER" id="PTHR11782">
    <property type="entry name" value="ADENOSINE/GUANOSINE DIPHOSPHATASE"/>
    <property type="match status" value="1"/>
</dbReference>
<evidence type="ECO:0000256" key="39">
    <source>
        <dbReference type="ARBA" id="ARBA00049333"/>
    </source>
</evidence>
<evidence type="ECO:0000256" key="32">
    <source>
        <dbReference type="ARBA" id="ARBA00048517"/>
    </source>
</evidence>
<sequence length="446" mass="49482">QYGIVLDAGSSHTSLYIYEWPAEKQNDTGVVQQLHVCHVTGTQSMQAASTVRNCMNEAKRIVPKRRHEETPVSLGATAGMRLLKLQNPEGSDKVLSSVEKTLSSFPFEFLGARIITGQDEGAYGWVTVNYLMGNFKQTTETLGALDLGGASTQITFVPKGEIESLESSIYFQLYGNKYNVYTHSFLCYGKDQALKITLAKQLQAHVSGSLEDPCFNPGFIKEVSLQSIYSSPCTAGERNTTGIQAGFNLTGTGNAQQCRENIKQIFNLTHCQSSNCSFNGVYQPQLHGNFRAFSAYYFVMAFLNLTTSERPVTLVEAKEKIKEFCSTSWQTLKEDFPKVKEKYLSEYCFSGTYILTLLETGYKFSPENWNTISFIKKIGDSDAGWTLGYMLNLTNMIPSEAPCSPPLPQAGYISLMVIFSLLLMGLLVTGWLCFGKNTCTSQKEVV</sequence>
<evidence type="ECO:0000256" key="19">
    <source>
        <dbReference type="ARBA" id="ARBA00041335"/>
    </source>
</evidence>
<comment type="catalytic activity">
    <reaction evidence="38">
        <text>UTP + 2 H2O = UMP + 2 phosphate + 2 H(+)</text>
        <dbReference type="Rhea" id="RHEA:64896"/>
        <dbReference type="ChEBI" id="CHEBI:15377"/>
        <dbReference type="ChEBI" id="CHEBI:15378"/>
        <dbReference type="ChEBI" id="CHEBI:43474"/>
        <dbReference type="ChEBI" id="CHEBI:46398"/>
        <dbReference type="ChEBI" id="CHEBI:57865"/>
    </reaction>
    <physiologicalReaction direction="left-to-right" evidence="38">
        <dbReference type="Rhea" id="RHEA:64897"/>
    </physiologicalReaction>
</comment>
<dbReference type="InterPro" id="IPR000407">
    <property type="entry name" value="GDA1_CD39_NTPase"/>
</dbReference>
<reference evidence="45" key="1">
    <citation type="journal article" date="2021" name="Cell">
        <title>Tracing the genetic footprints of vertebrate landing in non-teleost ray-finned fishes.</title>
        <authorList>
            <person name="Bi X."/>
            <person name="Wang K."/>
            <person name="Yang L."/>
            <person name="Pan H."/>
            <person name="Jiang H."/>
            <person name="Wei Q."/>
            <person name="Fang M."/>
            <person name="Yu H."/>
            <person name="Zhu C."/>
            <person name="Cai Y."/>
            <person name="He Y."/>
            <person name="Gan X."/>
            <person name="Zeng H."/>
            <person name="Yu D."/>
            <person name="Zhu Y."/>
            <person name="Jiang H."/>
            <person name="Qiu Q."/>
            <person name="Yang H."/>
            <person name="Zhang Y.E."/>
            <person name="Wang W."/>
            <person name="Zhu M."/>
            <person name="He S."/>
            <person name="Zhang G."/>
        </authorList>
    </citation>
    <scope>NUCLEOTIDE SEQUENCE</scope>
    <source>
        <strain evidence="45">Pddl_001</strain>
    </source>
</reference>
<evidence type="ECO:0000256" key="24">
    <source>
        <dbReference type="ARBA" id="ARBA00045877"/>
    </source>
</evidence>
<proteinExistence type="inferred from homology"/>
<evidence type="ECO:0000256" key="37">
    <source>
        <dbReference type="ARBA" id="ARBA00049189"/>
    </source>
</evidence>
<dbReference type="EMBL" id="JAAWVQ010079929">
    <property type="protein sequence ID" value="MBN3278443.1"/>
    <property type="molecule type" value="Genomic_DNA"/>
</dbReference>
<dbReference type="Pfam" id="PF01150">
    <property type="entry name" value="GDA1_CD39"/>
    <property type="match status" value="1"/>
</dbReference>
<dbReference type="EC" id="3.6.1.5" evidence="7"/>
<evidence type="ECO:0000256" key="44">
    <source>
        <dbReference type="SAM" id="Phobius"/>
    </source>
</evidence>
<comment type="catalytic activity">
    <reaction evidence="27">
        <text>ITP + 2 H2O = IMP + 2 phosphate + 2 H(+)</text>
        <dbReference type="Rhea" id="RHEA:77735"/>
        <dbReference type="ChEBI" id="CHEBI:15377"/>
        <dbReference type="ChEBI" id="CHEBI:15378"/>
        <dbReference type="ChEBI" id="CHEBI:43474"/>
        <dbReference type="ChEBI" id="CHEBI:58053"/>
        <dbReference type="ChEBI" id="CHEBI:61402"/>
    </reaction>
    <physiologicalReaction direction="left-to-right" evidence="27">
        <dbReference type="Rhea" id="RHEA:77736"/>
    </physiologicalReaction>
</comment>
<comment type="catalytic activity">
    <reaction evidence="30">
        <text>GDP + H2O = GMP + phosphate + H(+)</text>
        <dbReference type="Rhea" id="RHEA:22156"/>
        <dbReference type="ChEBI" id="CHEBI:15377"/>
        <dbReference type="ChEBI" id="CHEBI:15378"/>
        <dbReference type="ChEBI" id="CHEBI:43474"/>
        <dbReference type="ChEBI" id="CHEBI:58115"/>
        <dbReference type="ChEBI" id="CHEBI:58189"/>
    </reaction>
    <physiologicalReaction direction="left-to-right" evidence="30">
        <dbReference type="Rhea" id="RHEA:22157"/>
    </physiologicalReaction>
</comment>
<evidence type="ECO:0000256" key="27">
    <source>
        <dbReference type="ARBA" id="ARBA00047627"/>
    </source>
</evidence>
<feature type="transmembrane region" description="Helical" evidence="44">
    <location>
        <begin position="412"/>
        <end position="434"/>
    </location>
</feature>
<evidence type="ECO:0000256" key="34">
    <source>
        <dbReference type="ARBA" id="ARBA00048790"/>
    </source>
</evidence>
<comment type="catalytic activity">
    <reaction evidence="40">
        <text>CTP + 2 H2O = CMP + 2 phosphate + 2 H(+)</text>
        <dbReference type="Rhea" id="RHEA:64908"/>
        <dbReference type="ChEBI" id="CHEBI:15377"/>
        <dbReference type="ChEBI" id="CHEBI:15378"/>
        <dbReference type="ChEBI" id="CHEBI:37563"/>
        <dbReference type="ChEBI" id="CHEBI:43474"/>
        <dbReference type="ChEBI" id="CHEBI:60377"/>
    </reaction>
    <physiologicalReaction direction="left-to-right" evidence="40">
        <dbReference type="Rhea" id="RHEA:64909"/>
    </physiologicalReaction>
</comment>
<comment type="function">
    <text evidence="24">Catalyzes the hydrolysis of both di- and triphosphate nucleotides (NDPs and NTPs) and hydrolyze NTPs to nucleotide monophosphates (NMPs) in two distinct successive phosphate-releasing steps, with NDPs as intermediates and participates in the regulation of extracellular levels of nucleotides. By hydrolyzing proinflammatory ATP and platelet-activating ADP to AMP, it blocks platelet aggregation and supports blood flow.</text>
</comment>
<evidence type="ECO:0000256" key="4">
    <source>
        <dbReference type="ARBA" id="ARBA00004345"/>
    </source>
</evidence>
<evidence type="ECO:0000256" key="10">
    <source>
        <dbReference type="ARBA" id="ARBA00022801"/>
    </source>
</evidence>
<evidence type="ECO:0000256" key="28">
    <source>
        <dbReference type="ARBA" id="ARBA00047940"/>
    </source>
</evidence>
<evidence type="ECO:0000256" key="5">
    <source>
        <dbReference type="ARBA" id="ARBA00009283"/>
    </source>
</evidence>
<evidence type="ECO:0000256" key="1">
    <source>
        <dbReference type="ARBA" id="ARBA00001913"/>
    </source>
</evidence>
<evidence type="ECO:0000256" key="23">
    <source>
        <dbReference type="ARBA" id="ARBA00044314"/>
    </source>
</evidence>
<name>A0ABS2XWR1_POLSP</name>
<evidence type="ECO:0000256" key="26">
    <source>
        <dbReference type="ARBA" id="ARBA00047358"/>
    </source>
</evidence>
<comment type="catalytic activity">
    <reaction evidence="37">
        <text>ITP + H2O = IDP + phosphate + H(+)</text>
        <dbReference type="Rhea" id="RHEA:28330"/>
        <dbReference type="ChEBI" id="CHEBI:15377"/>
        <dbReference type="ChEBI" id="CHEBI:15378"/>
        <dbReference type="ChEBI" id="CHEBI:43474"/>
        <dbReference type="ChEBI" id="CHEBI:58280"/>
        <dbReference type="ChEBI" id="CHEBI:61402"/>
    </reaction>
    <physiologicalReaction direction="left-to-right" evidence="37">
        <dbReference type="Rhea" id="RHEA:28331"/>
    </physiologicalReaction>
</comment>
<comment type="catalytic activity">
    <reaction evidence="35">
        <text>CTP + H2O = CDP + phosphate + H(+)</text>
        <dbReference type="Rhea" id="RHEA:29387"/>
        <dbReference type="ChEBI" id="CHEBI:15377"/>
        <dbReference type="ChEBI" id="CHEBI:15378"/>
        <dbReference type="ChEBI" id="CHEBI:37563"/>
        <dbReference type="ChEBI" id="CHEBI:43474"/>
        <dbReference type="ChEBI" id="CHEBI:58069"/>
    </reaction>
    <physiologicalReaction direction="left-to-right" evidence="35">
        <dbReference type="Rhea" id="RHEA:29388"/>
    </physiologicalReaction>
</comment>
<keyword evidence="15 44" id="KW-0472">Membrane</keyword>
<evidence type="ECO:0000256" key="8">
    <source>
        <dbReference type="ARBA" id="ARBA00022692"/>
    </source>
</evidence>
<comment type="catalytic activity">
    <reaction evidence="41">
        <text>UDP + H2O = UMP + phosphate + H(+)</text>
        <dbReference type="Rhea" id="RHEA:64876"/>
        <dbReference type="ChEBI" id="CHEBI:15377"/>
        <dbReference type="ChEBI" id="CHEBI:15378"/>
        <dbReference type="ChEBI" id="CHEBI:43474"/>
        <dbReference type="ChEBI" id="CHEBI:57865"/>
        <dbReference type="ChEBI" id="CHEBI:58223"/>
    </reaction>
    <physiologicalReaction direction="left-to-right" evidence="41">
        <dbReference type="Rhea" id="RHEA:64877"/>
    </physiologicalReaction>
</comment>
<evidence type="ECO:0000256" key="33">
    <source>
        <dbReference type="ARBA" id="ARBA00048778"/>
    </source>
</evidence>
<evidence type="ECO:0000313" key="45">
    <source>
        <dbReference type="EMBL" id="MBN3278443.1"/>
    </source>
</evidence>
<keyword evidence="12" id="KW-0067">ATP-binding</keyword>
<evidence type="ECO:0000256" key="11">
    <source>
        <dbReference type="ARBA" id="ARBA00022837"/>
    </source>
</evidence>
<evidence type="ECO:0000256" key="17">
    <source>
        <dbReference type="ARBA" id="ARBA00023180"/>
    </source>
</evidence>
<evidence type="ECO:0000256" key="40">
    <source>
        <dbReference type="ARBA" id="ARBA00049373"/>
    </source>
</evidence>
<evidence type="ECO:0000256" key="16">
    <source>
        <dbReference type="ARBA" id="ARBA00023157"/>
    </source>
</evidence>
<keyword evidence="9" id="KW-0547">Nucleotide-binding</keyword>
<dbReference type="Gene3D" id="3.30.420.40">
    <property type="match status" value="1"/>
</dbReference>
<comment type="subcellular location">
    <subcellularLocation>
        <location evidence="4">Membrane</location>
        <location evidence="4">Caveola</location>
    </subcellularLocation>
    <subcellularLocation>
        <location evidence="3">Membrane</location>
        <topology evidence="3">Multi-pass membrane protein</topology>
    </subcellularLocation>
</comment>
<keyword evidence="17" id="KW-0325">Glycoprotein</keyword>
<evidence type="ECO:0000256" key="43">
    <source>
        <dbReference type="RuleBase" id="RU003833"/>
    </source>
</evidence>
<evidence type="ECO:0000256" key="6">
    <source>
        <dbReference type="ARBA" id="ARBA00011748"/>
    </source>
</evidence>
<comment type="catalytic activity">
    <reaction evidence="36">
        <text>GTP + H2O = GDP + phosphate + H(+)</text>
        <dbReference type="Rhea" id="RHEA:19669"/>
        <dbReference type="ChEBI" id="CHEBI:15377"/>
        <dbReference type="ChEBI" id="CHEBI:15378"/>
        <dbReference type="ChEBI" id="CHEBI:37565"/>
        <dbReference type="ChEBI" id="CHEBI:43474"/>
        <dbReference type="ChEBI" id="CHEBI:58189"/>
    </reaction>
    <physiologicalReaction direction="left-to-right" evidence="36">
        <dbReference type="Rhea" id="RHEA:19670"/>
    </physiologicalReaction>
</comment>
<evidence type="ECO:0000256" key="18">
    <source>
        <dbReference type="ARBA" id="ARBA00039600"/>
    </source>
</evidence>
<evidence type="ECO:0000256" key="36">
    <source>
        <dbReference type="ARBA" id="ARBA00049117"/>
    </source>
</evidence>
<evidence type="ECO:0000256" key="9">
    <source>
        <dbReference type="ARBA" id="ARBA00022741"/>
    </source>
</evidence>
<evidence type="ECO:0000256" key="15">
    <source>
        <dbReference type="ARBA" id="ARBA00023136"/>
    </source>
</evidence>
<evidence type="ECO:0000256" key="12">
    <source>
        <dbReference type="ARBA" id="ARBA00022840"/>
    </source>
</evidence>
<comment type="catalytic activity">
    <reaction evidence="42">
        <text>ADP + H2O = AMP + phosphate + H(+)</text>
        <dbReference type="Rhea" id="RHEA:61436"/>
        <dbReference type="ChEBI" id="CHEBI:15377"/>
        <dbReference type="ChEBI" id="CHEBI:15378"/>
        <dbReference type="ChEBI" id="CHEBI:43474"/>
        <dbReference type="ChEBI" id="CHEBI:456215"/>
        <dbReference type="ChEBI" id="CHEBI:456216"/>
    </reaction>
    <physiologicalReaction direction="left-to-right" evidence="42">
        <dbReference type="Rhea" id="RHEA:61437"/>
    </physiologicalReaction>
</comment>
<keyword evidence="11" id="KW-0106">Calcium</keyword>
<evidence type="ECO:0000256" key="25">
    <source>
        <dbReference type="ARBA" id="ARBA00047297"/>
    </source>
</evidence>
<dbReference type="Gene3D" id="3.30.420.150">
    <property type="entry name" value="Exopolyphosphatase. Domain 2"/>
    <property type="match status" value="1"/>
</dbReference>
<evidence type="ECO:0000256" key="31">
    <source>
        <dbReference type="ARBA" id="ARBA00048279"/>
    </source>
</evidence>
<comment type="cofactor">
    <cofactor evidence="2">
        <name>Mg(2+)</name>
        <dbReference type="ChEBI" id="CHEBI:18420"/>
    </cofactor>
</comment>
<gene>
    <name evidence="45" type="primary">Entpd1_0</name>
    <name evidence="45" type="ORF">GTO93_0016674</name>
</gene>
<comment type="caution">
    <text evidence="45">The sequence shown here is derived from an EMBL/GenBank/DDBJ whole genome shotgun (WGS) entry which is preliminary data.</text>
</comment>
<evidence type="ECO:0000256" key="3">
    <source>
        <dbReference type="ARBA" id="ARBA00004141"/>
    </source>
</evidence>
<dbReference type="PANTHER" id="PTHR11782:SF32">
    <property type="entry name" value="ECTONUCLEOSIDE TRIPHOSPHATE DIPHOSPHOHYDROLASE 1"/>
    <property type="match status" value="1"/>
</dbReference>
<comment type="catalytic activity">
    <reaction evidence="34">
        <text>a ribonucleoside 5'-diphosphate + H2O = a ribonucleoside 5'-phosphate + phosphate + H(+)</text>
        <dbReference type="Rhea" id="RHEA:36799"/>
        <dbReference type="ChEBI" id="CHEBI:15377"/>
        <dbReference type="ChEBI" id="CHEBI:15378"/>
        <dbReference type="ChEBI" id="CHEBI:43474"/>
        <dbReference type="ChEBI" id="CHEBI:57930"/>
        <dbReference type="ChEBI" id="CHEBI:58043"/>
    </reaction>
    <physiologicalReaction direction="left-to-right" evidence="34">
        <dbReference type="Rhea" id="RHEA:36800"/>
    </physiologicalReaction>
</comment>
<evidence type="ECO:0000313" key="46">
    <source>
        <dbReference type="Proteomes" id="UP001166093"/>
    </source>
</evidence>
<evidence type="ECO:0000256" key="41">
    <source>
        <dbReference type="ARBA" id="ARBA00049502"/>
    </source>
</evidence>
<comment type="catalytic activity">
    <reaction evidence="28">
        <text>a ribonucleoside 5'-triphosphate + H2O = a ribonucleoside 5'-diphosphate + phosphate + H(+)</text>
        <dbReference type="Rhea" id="RHEA:23680"/>
        <dbReference type="ChEBI" id="CHEBI:15377"/>
        <dbReference type="ChEBI" id="CHEBI:15378"/>
        <dbReference type="ChEBI" id="CHEBI:43474"/>
        <dbReference type="ChEBI" id="CHEBI:57930"/>
        <dbReference type="ChEBI" id="CHEBI:61557"/>
    </reaction>
    <physiologicalReaction direction="left-to-right" evidence="28">
        <dbReference type="Rhea" id="RHEA:23681"/>
    </physiologicalReaction>
</comment>
<evidence type="ECO:0000256" key="30">
    <source>
        <dbReference type="ARBA" id="ARBA00048153"/>
    </source>
</evidence>
<comment type="catalytic activity">
    <reaction evidence="31">
        <text>IDP + H2O = IMP + phosphate + H(+)</text>
        <dbReference type="Rhea" id="RHEA:35207"/>
        <dbReference type="ChEBI" id="CHEBI:15377"/>
        <dbReference type="ChEBI" id="CHEBI:15378"/>
        <dbReference type="ChEBI" id="CHEBI:43474"/>
        <dbReference type="ChEBI" id="CHEBI:58053"/>
        <dbReference type="ChEBI" id="CHEBI:58280"/>
    </reaction>
    <physiologicalReaction direction="left-to-right" evidence="31">
        <dbReference type="Rhea" id="RHEA:35208"/>
    </physiologicalReaction>
</comment>
<evidence type="ECO:0000256" key="42">
    <source>
        <dbReference type="ARBA" id="ARBA00049526"/>
    </source>
</evidence>